<feature type="region of interest" description="Disordered" evidence="1">
    <location>
        <begin position="552"/>
        <end position="576"/>
    </location>
</feature>
<evidence type="ECO:0000256" key="1">
    <source>
        <dbReference type="SAM" id="MobiDB-lite"/>
    </source>
</evidence>
<gene>
    <name evidence="2" type="ORF">ACFFF8_06125</name>
</gene>
<dbReference type="EMBL" id="JBHLTM010000026">
    <property type="protein sequence ID" value="MFC0684164.1"/>
    <property type="molecule type" value="Genomic_DNA"/>
</dbReference>
<evidence type="ECO:0000313" key="2">
    <source>
        <dbReference type="EMBL" id="MFC0684164.1"/>
    </source>
</evidence>
<organism evidence="2 3">
    <name type="scientific">Novosphingobium clariflavum</name>
    <dbReference type="NCBI Taxonomy" id="2029884"/>
    <lineage>
        <taxon>Bacteria</taxon>
        <taxon>Pseudomonadati</taxon>
        <taxon>Pseudomonadota</taxon>
        <taxon>Alphaproteobacteria</taxon>
        <taxon>Sphingomonadales</taxon>
        <taxon>Sphingomonadaceae</taxon>
        <taxon>Novosphingobium</taxon>
    </lineage>
</organism>
<proteinExistence type="predicted"/>
<keyword evidence="3" id="KW-1185">Reference proteome</keyword>
<name>A0ABV6S4K7_9SPHN</name>
<comment type="caution">
    <text evidence="2">The sequence shown here is derived from an EMBL/GenBank/DDBJ whole genome shotgun (WGS) entry which is preliminary data.</text>
</comment>
<evidence type="ECO:0000313" key="3">
    <source>
        <dbReference type="Proteomes" id="UP001589858"/>
    </source>
</evidence>
<accession>A0ABV6S4K7</accession>
<dbReference type="SUPFAM" id="SSF58104">
    <property type="entry name" value="Methyl-accepting chemotaxis protein (MCP) signaling domain"/>
    <property type="match status" value="1"/>
</dbReference>
<evidence type="ECO:0008006" key="4">
    <source>
        <dbReference type="Google" id="ProtNLM"/>
    </source>
</evidence>
<dbReference type="RefSeq" id="WP_267218224.1">
    <property type="nucleotide sequence ID" value="NZ_JAPCWC010000001.1"/>
</dbReference>
<sequence>MYLATLPEDASQAPLSLAELRDGLFAIASGLDARFVEAGTALARAYEIVETLIGALESVTNAFQRDEAEAAVGNMRSTADRLMRLPEIQSDRRGALVAIEKAGAALAAQIEQVNRTLSFLRICGLNIKVAAAGSGDFSGFADMMFDKIDLGEAEMASISREIGCLTEAVPGMYEVEAQLGAECARVIPHIPQRLADDAAGLQQHQSALAERALRIADVARQIRNQVGTALGALQIGDITRQRLEHVADGLNDIELFLSEPAGLPAATAEVVSGHAVALLAAQAADTLEAFQAESRLLASSLRGLGPQAASLLDLRAAGGDTGGGANDGMFLRKLEQSVEEVASVTERLSEADARSTRLSHVASTTAEHLAQRLATVHRITRDVQQMAWNTDLKCYRLGVDGRGLAVVAQEIRGFAATLGSIASGIAQSFEALEQAAVVMRGAEHEAPADAGVALSESLGCIRDGGERMQSGLTALDQGAHAVTEIIAETTGKVDCEAEVGTALVEIADRMAILGSESEDIPQEGQVMLEALLGTIGARYTMAREREVHRRYLPGSETEELTATVDGDDDDFDDGLF</sequence>
<protein>
    <recommendedName>
        <fullName evidence="4">Methyl-accepting chemotaxis protein</fullName>
    </recommendedName>
</protein>
<reference evidence="2 3" key="1">
    <citation type="submission" date="2024-09" db="EMBL/GenBank/DDBJ databases">
        <authorList>
            <person name="Sun Q."/>
            <person name="Mori K."/>
        </authorList>
    </citation>
    <scope>NUCLEOTIDE SEQUENCE [LARGE SCALE GENOMIC DNA]</scope>
    <source>
        <strain evidence="2 3">CICC 11035S</strain>
    </source>
</reference>
<dbReference type="Proteomes" id="UP001589858">
    <property type="component" value="Unassembled WGS sequence"/>
</dbReference>
<feature type="compositionally biased region" description="Acidic residues" evidence="1">
    <location>
        <begin position="565"/>
        <end position="576"/>
    </location>
</feature>
<dbReference type="Gene3D" id="1.10.287.950">
    <property type="entry name" value="Methyl-accepting chemotaxis protein"/>
    <property type="match status" value="1"/>
</dbReference>